<dbReference type="SUPFAM" id="SSF54928">
    <property type="entry name" value="RNA-binding domain, RBD"/>
    <property type="match status" value="1"/>
</dbReference>
<name>A0A6A2ZR95_HIBSY</name>
<dbReference type="Gene3D" id="3.30.70.330">
    <property type="match status" value="1"/>
</dbReference>
<reference evidence="2" key="1">
    <citation type="submission" date="2019-09" db="EMBL/GenBank/DDBJ databases">
        <title>Draft genome information of white flower Hibiscus syriacus.</title>
        <authorList>
            <person name="Kim Y.-M."/>
        </authorList>
    </citation>
    <scope>NUCLEOTIDE SEQUENCE [LARGE SCALE GENOMIC DNA]</scope>
    <source>
        <strain evidence="2">YM2019G1</strain>
    </source>
</reference>
<evidence type="ECO:0000256" key="1">
    <source>
        <dbReference type="ARBA" id="ARBA00022884"/>
    </source>
</evidence>
<dbReference type="GO" id="GO:0003723">
    <property type="term" value="F:RNA binding"/>
    <property type="evidence" value="ECO:0007669"/>
    <property type="project" value="UniProtKB-KW"/>
</dbReference>
<dbReference type="AlphaFoldDB" id="A0A6A2ZR95"/>
<keyword evidence="3" id="KW-1185">Reference proteome</keyword>
<evidence type="ECO:0000313" key="3">
    <source>
        <dbReference type="Proteomes" id="UP000436088"/>
    </source>
</evidence>
<comment type="caution">
    <text evidence="2">The sequence shown here is derived from an EMBL/GenBank/DDBJ whole genome shotgun (WGS) entry which is preliminary data.</text>
</comment>
<protein>
    <submittedName>
        <fullName evidence="2">MEG5</fullName>
    </submittedName>
</protein>
<evidence type="ECO:0000313" key="2">
    <source>
        <dbReference type="EMBL" id="KAE8694283.1"/>
    </source>
</evidence>
<dbReference type="PANTHER" id="PTHR10501">
    <property type="entry name" value="U1 SMALL NUCLEAR RIBONUCLEOPROTEIN A/U2 SMALL NUCLEAR RIBONUCLEOPROTEIN B"/>
    <property type="match status" value="1"/>
</dbReference>
<dbReference type="EMBL" id="VEPZ02001111">
    <property type="protein sequence ID" value="KAE8694283.1"/>
    <property type="molecule type" value="Genomic_DNA"/>
</dbReference>
<keyword evidence="1" id="KW-0694">RNA-binding</keyword>
<accession>A0A6A2ZR95</accession>
<dbReference type="InterPro" id="IPR035979">
    <property type="entry name" value="RBD_domain_sf"/>
</dbReference>
<sequence length="284" mass="31498">MADSFGGIVANLRRPPPSLPSSATPSRSWIYLDNCLFKLSELSIIDLHFHECICIISGGHELSSYYSRDGDRGAVRITSDSDPFGSAYDRYLRGTQLSSFSGSHSARPMSGGMPRRSVDDPHMVGIGGVDGQTIKDRTIGLAVEDLNLPFLLMHPALSTWRVCLQIVHAEKFPLTDIFRPFVGYKEVRLVTKEPRYPGGDPIKLCFVDFISPSHAATSMDALQGYIFDEHDHESVKLRLQFARHPGARIHSNLGGFDNEGWYGSLAVSRITPVFVWLLALGRTF</sequence>
<organism evidence="2 3">
    <name type="scientific">Hibiscus syriacus</name>
    <name type="common">Rose of Sharon</name>
    <dbReference type="NCBI Taxonomy" id="106335"/>
    <lineage>
        <taxon>Eukaryota</taxon>
        <taxon>Viridiplantae</taxon>
        <taxon>Streptophyta</taxon>
        <taxon>Embryophyta</taxon>
        <taxon>Tracheophyta</taxon>
        <taxon>Spermatophyta</taxon>
        <taxon>Magnoliopsida</taxon>
        <taxon>eudicotyledons</taxon>
        <taxon>Gunneridae</taxon>
        <taxon>Pentapetalae</taxon>
        <taxon>rosids</taxon>
        <taxon>malvids</taxon>
        <taxon>Malvales</taxon>
        <taxon>Malvaceae</taxon>
        <taxon>Malvoideae</taxon>
        <taxon>Hibiscus</taxon>
    </lineage>
</organism>
<dbReference type="InterPro" id="IPR012677">
    <property type="entry name" value="Nucleotide-bd_a/b_plait_sf"/>
</dbReference>
<proteinExistence type="predicted"/>
<dbReference type="Proteomes" id="UP000436088">
    <property type="component" value="Unassembled WGS sequence"/>
</dbReference>
<gene>
    <name evidence="2" type="ORF">F3Y22_tig00110785pilonHSYRG00167</name>
</gene>